<reference evidence="3 4" key="1">
    <citation type="submission" date="2019-07" db="EMBL/GenBank/DDBJ databases">
        <title>R&amp;d 2014.</title>
        <authorList>
            <person name="Klenk H.-P."/>
        </authorList>
    </citation>
    <scope>NUCLEOTIDE SEQUENCE [LARGE SCALE GENOMIC DNA]</scope>
    <source>
        <strain evidence="3 4">DSM 43194</strain>
    </source>
</reference>
<keyword evidence="4" id="KW-1185">Reference proteome</keyword>
<dbReference type="PANTHER" id="PTHR43022">
    <property type="entry name" value="PROTEIN SMF"/>
    <property type="match status" value="1"/>
</dbReference>
<dbReference type="InterPro" id="IPR003488">
    <property type="entry name" value="DprA"/>
</dbReference>
<proteinExistence type="inferred from homology"/>
<dbReference type="AlphaFoldDB" id="A0A660CJP1"/>
<dbReference type="GO" id="GO:0009294">
    <property type="term" value="P:DNA-mediated transformation"/>
    <property type="evidence" value="ECO:0007669"/>
    <property type="project" value="InterPro"/>
</dbReference>
<protein>
    <submittedName>
        <fullName evidence="3">DNA processing protein</fullName>
    </submittedName>
</protein>
<comment type="caution">
    <text evidence="3">The sequence shown here is derived from an EMBL/GenBank/DDBJ whole genome shotgun (WGS) entry which is preliminary data.</text>
</comment>
<sequence>MFGYGESWGGPGAAHGLSRRLGHVQETGDDAERAALVALLRTRPGGENWRSLTEDVATRSSALAVWNERCPAELFPTPQGPSEQLSAAARDIAAWRAEGLGFMTFLDCDFPAQLREIHEVPPVLFHRGRLVPDDVGMSVVGSRKASQRGLDIARTIAQGLVERDITVISGLAHGIDTAAHTQALEDGGRTVAIIGTGLRRSYPADNAPLQQRIAAQGLVLSQFWPDAAPTRHSFPMRNAVMSGYGRATIIVEAGEYSGARIQARQAVAHGRTVILTDRVVESNAWARDLVHRPGVHVARGTADVMSKAEEIAAADRDIDELIALTAAQ</sequence>
<dbReference type="Pfam" id="PF02481">
    <property type="entry name" value="DNA_processg_A"/>
    <property type="match status" value="1"/>
</dbReference>
<evidence type="ECO:0000259" key="2">
    <source>
        <dbReference type="Pfam" id="PF02481"/>
    </source>
</evidence>
<dbReference type="InterPro" id="IPR057666">
    <property type="entry name" value="DrpA_SLOG"/>
</dbReference>
<name>A0A660CJP1_9PSEU</name>
<dbReference type="EMBL" id="VLJV01000001">
    <property type="protein sequence ID" value="TWH21819.1"/>
    <property type="molecule type" value="Genomic_DNA"/>
</dbReference>
<organism evidence="3 4">
    <name type="scientific">Prauserella rugosa</name>
    <dbReference type="NCBI Taxonomy" id="43354"/>
    <lineage>
        <taxon>Bacteria</taxon>
        <taxon>Bacillati</taxon>
        <taxon>Actinomycetota</taxon>
        <taxon>Actinomycetes</taxon>
        <taxon>Pseudonocardiales</taxon>
        <taxon>Pseudonocardiaceae</taxon>
        <taxon>Prauserella</taxon>
    </lineage>
</organism>
<evidence type="ECO:0000313" key="4">
    <source>
        <dbReference type="Proteomes" id="UP000317303"/>
    </source>
</evidence>
<dbReference type="Proteomes" id="UP000317303">
    <property type="component" value="Unassembled WGS sequence"/>
</dbReference>
<dbReference type="PANTHER" id="PTHR43022:SF1">
    <property type="entry name" value="PROTEIN SMF"/>
    <property type="match status" value="1"/>
</dbReference>
<dbReference type="SUPFAM" id="SSF102405">
    <property type="entry name" value="MCP/YpsA-like"/>
    <property type="match status" value="1"/>
</dbReference>
<dbReference type="OrthoDB" id="9785707at2"/>
<comment type="similarity">
    <text evidence="1">Belongs to the DprA/Smf family.</text>
</comment>
<evidence type="ECO:0000256" key="1">
    <source>
        <dbReference type="ARBA" id="ARBA00006525"/>
    </source>
</evidence>
<accession>A0A660CJP1</accession>
<evidence type="ECO:0000313" key="3">
    <source>
        <dbReference type="EMBL" id="TWH21819.1"/>
    </source>
</evidence>
<gene>
    <name evidence="3" type="ORF">JD82_03688</name>
</gene>
<feature type="domain" description="Smf/DprA SLOG" evidence="2">
    <location>
        <begin position="102"/>
        <end position="285"/>
    </location>
</feature>
<dbReference type="Gene3D" id="3.40.50.450">
    <property type="match status" value="1"/>
</dbReference>